<dbReference type="Pfam" id="PF06477">
    <property type="entry name" value="DUF1091"/>
    <property type="match status" value="1"/>
</dbReference>
<dbReference type="EnsemblMetazoa" id="XM_017135149.1">
    <property type="protein sequence ID" value="XP_016990638.1"/>
    <property type="gene ID" value="LOC108052702"/>
</dbReference>
<sequence length="179" mass="20671">MLDFRIISLMLVVDASMAFPKMYEASLVSWKSTGSSIFDFNIRLLGRERKANGTFTLKEDVNDEHFTEEIETYVDSRGSGDYKLFPFSLPQQPTCQAINSYWKYFEGSLKYGVNTNCPFVNRTCPLPKGHYYIKDVSIKPDNWPSVIPRGYIKGVITFRKDKKVISVQEIVMHVVDRIF</sequence>
<dbReference type="AlphaFoldDB" id="A0A6P4FSK8"/>
<dbReference type="OrthoDB" id="7851871at2759"/>
<evidence type="ECO:0000256" key="1">
    <source>
        <dbReference type="SAM" id="SignalP"/>
    </source>
</evidence>
<feature type="chain" id="PRO_5028144787" evidence="1">
    <location>
        <begin position="19"/>
        <end position="179"/>
    </location>
</feature>
<dbReference type="Proteomes" id="UP001652680">
    <property type="component" value="Unassembled WGS sequence"/>
</dbReference>
<dbReference type="RefSeq" id="XP_016990638.1">
    <property type="nucleotide sequence ID" value="XM_017135149.1"/>
</dbReference>
<reference evidence="3" key="1">
    <citation type="journal article" date="2021" name="Elife">
        <title>Highly contiguous assemblies of 101 drosophilid genomes.</title>
        <authorList>
            <person name="Kim B.Y."/>
            <person name="Wang J.R."/>
            <person name="Miller D.E."/>
            <person name="Barmina O."/>
            <person name="Delaney E."/>
            <person name="Thompson A."/>
            <person name="Comeault A.A."/>
            <person name="Peede D."/>
            <person name="D'Agostino E.R."/>
            <person name="Pelaez J."/>
            <person name="Aguilar J.M."/>
            <person name="Haji D."/>
            <person name="Matsunaga T."/>
            <person name="Armstrong E.E."/>
            <person name="Zych M."/>
            <person name="Ogawa Y."/>
            <person name="Stamenkovic-Radak M."/>
            <person name="Jelic M."/>
            <person name="Veselinovic M.S."/>
            <person name="Tanaskovic M."/>
            <person name="Eric P."/>
            <person name="Gao J.J."/>
            <person name="Katoh T.K."/>
            <person name="Toda M.J."/>
            <person name="Watabe H."/>
            <person name="Watada M."/>
            <person name="Davis J.S."/>
            <person name="Moyle L.C."/>
            <person name="Manoli G."/>
            <person name="Bertolini E."/>
            <person name="Kostal V."/>
            <person name="Hawley R.S."/>
            <person name="Takahashi A."/>
            <person name="Jones C.D."/>
            <person name="Price D.K."/>
            <person name="Whiteman N."/>
            <person name="Kopp A."/>
            <person name="Matute D.R."/>
            <person name="Petrov D.A."/>
        </authorList>
    </citation>
    <scope>NUCLEOTIDE SEQUENCE [LARGE SCALE GENOMIC DNA]</scope>
</reference>
<dbReference type="InterPro" id="IPR010512">
    <property type="entry name" value="DUF1091"/>
</dbReference>
<keyword evidence="3" id="KW-1185">Reference proteome</keyword>
<evidence type="ECO:0000313" key="4">
    <source>
        <dbReference type="RefSeq" id="XP_016990638.1"/>
    </source>
</evidence>
<accession>A0A6P4FSK8</accession>
<name>A0A6P4FSK8_DRORH</name>
<reference evidence="4" key="2">
    <citation type="submission" date="2025-04" db="UniProtKB">
        <authorList>
            <consortium name="RefSeq"/>
        </authorList>
    </citation>
    <scope>IDENTIFICATION</scope>
</reference>
<dbReference type="GeneID" id="108052702"/>
<proteinExistence type="predicted"/>
<keyword evidence="1" id="KW-0732">Signal</keyword>
<organism evidence="4">
    <name type="scientific">Drosophila rhopaloa</name>
    <name type="common">Fruit fly</name>
    <dbReference type="NCBI Taxonomy" id="1041015"/>
    <lineage>
        <taxon>Eukaryota</taxon>
        <taxon>Metazoa</taxon>
        <taxon>Ecdysozoa</taxon>
        <taxon>Arthropoda</taxon>
        <taxon>Hexapoda</taxon>
        <taxon>Insecta</taxon>
        <taxon>Pterygota</taxon>
        <taxon>Neoptera</taxon>
        <taxon>Endopterygota</taxon>
        <taxon>Diptera</taxon>
        <taxon>Brachycera</taxon>
        <taxon>Muscomorpha</taxon>
        <taxon>Ephydroidea</taxon>
        <taxon>Drosophilidae</taxon>
        <taxon>Drosophila</taxon>
        <taxon>Sophophora</taxon>
    </lineage>
</organism>
<evidence type="ECO:0000313" key="2">
    <source>
        <dbReference type="EnsemblMetazoa" id="XP_016990638.1"/>
    </source>
</evidence>
<dbReference type="PANTHER" id="PTHR21112:SF0">
    <property type="entry name" value="CHEMOSENSORY PROTEIN A 29A-RELATED"/>
    <property type="match status" value="1"/>
</dbReference>
<dbReference type="PANTHER" id="PTHR21112">
    <property type="entry name" value="CHEMOSENSORY PROTEIN A 29A-RELATED"/>
    <property type="match status" value="1"/>
</dbReference>
<reference evidence="2" key="3">
    <citation type="submission" date="2025-05" db="UniProtKB">
        <authorList>
            <consortium name="EnsemblMetazoa"/>
        </authorList>
    </citation>
    <scope>IDENTIFICATION</scope>
</reference>
<evidence type="ECO:0000313" key="3">
    <source>
        <dbReference type="Proteomes" id="UP001652680"/>
    </source>
</evidence>
<feature type="signal peptide" evidence="1">
    <location>
        <begin position="1"/>
        <end position="18"/>
    </location>
</feature>
<gene>
    <name evidence="4" type="primary">LOC108052702</name>
    <name evidence="2" type="synonym">108052702</name>
</gene>
<protein>
    <submittedName>
        <fullName evidence="4">Uncharacterized protein LOC108052702</fullName>
    </submittedName>
</protein>